<keyword evidence="4" id="KW-1185">Reference proteome</keyword>
<protein>
    <submittedName>
        <fullName evidence="3">Amidase</fullName>
    </submittedName>
</protein>
<dbReference type="Pfam" id="PF01425">
    <property type="entry name" value="Amidase"/>
    <property type="match status" value="1"/>
</dbReference>
<accession>A0A261UI66</accession>
<proteinExistence type="predicted"/>
<dbReference type="PANTHER" id="PTHR43372:SF4">
    <property type="entry name" value="FATTY-ACID AMIDE HYDROLASE 2"/>
    <property type="match status" value="1"/>
</dbReference>
<feature type="domain" description="Amidase" evidence="2">
    <location>
        <begin position="107"/>
        <end position="539"/>
    </location>
</feature>
<dbReference type="GO" id="GO:0012505">
    <property type="term" value="C:endomembrane system"/>
    <property type="evidence" value="ECO:0007669"/>
    <property type="project" value="TreeGrafter"/>
</dbReference>
<evidence type="ECO:0000313" key="4">
    <source>
        <dbReference type="Proteomes" id="UP000215767"/>
    </source>
</evidence>
<dbReference type="InterPro" id="IPR052739">
    <property type="entry name" value="FAAH2"/>
</dbReference>
<comment type="caution">
    <text evidence="3">The sequence shown here is derived from an EMBL/GenBank/DDBJ whole genome shotgun (WGS) entry which is preliminary data.</text>
</comment>
<sequence>MVAQGRYVGNVHPRAFSLPGRALPRPLPPASPANARRPPPWGPGLTLAGVNPDALNREYSIQSTLSKFLPERALDAAINPASNELRYWSLSRSLQALRQGEITAESLVDACAQAFADSHAQINALALQDYAAAQAQARRADAARQRGEPPGALHGIPFSIKESFDVAGWPTTCGDPAHAGQLAPRDAEVVRRLRAAGAILVGKSNVPLHLRDWQSYNALYGTTRNPRDLSRTPGGSSGGSAAAVCAGMSVFDVGSDIGSSLRNPAHYCGVFSHKSSHGLVSLRGHGIRNTDPAPDINVAGPVARSAADLEIVLRVLSGDTGQAGQARTLAAAPDRAPSEFRVAVLPTHSFAPVDAEVSRVIEDLGRQLQGQGMRVSWNARPAIDAETLWRTYILMLRAATSAYMTDSAYEAARQRTGHADPADLSYATLQYVGATLDHRTWLKLADIRRGIEQAWADFFADHDVLLCPAAATAAFELNEQGEPWQRSLNVNGELQPMTTQLFWAGHSGLCGLPSTVAPAGLTPTGLPVGVQIVAARSHDLTSLRFAQWLEQHGHAFQPPTMTHAA</sequence>
<reference evidence="4" key="1">
    <citation type="submission" date="2017-05" db="EMBL/GenBank/DDBJ databases">
        <title>Complete and WGS of Bordetella genogroups.</title>
        <authorList>
            <person name="Spilker T."/>
            <person name="Lipuma J."/>
        </authorList>
    </citation>
    <scope>NUCLEOTIDE SEQUENCE [LARGE SCALE GENOMIC DNA]</scope>
    <source>
        <strain evidence="4">AU8856</strain>
    </source>
</reference>
<dbReference type="InterPro" id="IPR036928">
    <property type="entry name" value="AS_sf"/>
</dbReference>
<dbReference type="AlphaFoldDB" id="A0A261UI66"/>
<name>A0A261UI66_9BORD</name>
<evidence type="ECO:0000259" key="2">
    <source>
        <dbReference type="Pfam" id="PF01425"/>
    </source>
</evidence>
<dbReference type="Gene3D" id="3.90.1300.10">
    <property type="entry name" value="Amidase signature (AS) domain"/>
    <property type="match status" value="1"/>
</dbReference>
<dbReference type="OrthoDB" id="8576090at2"/>
<dbReference type="NCBIfam" id="NF004816">
    <property type="entry name" value="PRK06170.1"/>
    <property type="match status" value="1"/>
</dbReference>
<feature type="region of interest" description="Disordered" evidence="1">
    <location>
        <begin position="18"/>
        <end position="44"/>
    </location>
</feature>
<dbReference type="InterPro" id="IPR023631">
    <property type="entry name" value="Amidase_dom"/>
</dbReference>
<dbReference type="SUPFAM" id="SSF75304">
    <property type="entry name" value="Amidase signature (AS) enzymes"/>
    <property type="match status" value="1"/>
</dbReference>
<evidence type="ECO:0000256" key="1">
    <source>
        <dbReference type="SAM" id="MobiDB-lite"/>
    </source>
</evidence>
<organism evidence="3 4">
    <name type="scientific">Bordetella genomosp. 11</name>
    <dbReference type="NCBI Taxonomy" id="1416808"/>
    <lineage>
        <taxon>Bacteria</taxon>
        <taxon>Pseudomonadati</taxon>
        <taxon>Pseudomonadota</taxon>
        <taxon>Betaproteobacteria</taxon>
        <taxon>Burkholderiales</taxon>
        <taxon>Alcaligenaceae</taxon>
        <taxon>Bordetella</taxon>
    </lineage>
</organism>
<dbReference type="PANTHER" id="PTHR43372">
    <property type="entry name" value="FATTY-ACID AMIDE HYDROLASE"/>
    <property type="match status" value="1"/>
</dbReference>
<dbReference type="Proteomes" id="UP000215767">
    <property type="component" value="Unassembled WGS sequence"/>
</dbReference>
<evidence type="ECO:0000313" key="3">
    <source>
        <dbReference type="EMBL" id="OZI61295.1"/>
    </source>
</evidence>
<gene>
    <name evidence="3" type="ORF">CAL28_18395</name>
</gene>
<dbReference type="EMBL" id="NEVS01000004">
    <property type="protein sequence ID" value="OZI61295.1"/>
    <property type="molecule type" value="Genomic_DNA"/>
</dbReference>
<feature type="compositionally biased region" description="Pro residues" evidence="1">
    <location>
        <begin position="25"/>
        <end position="42"/>
    </location>
</feature>